<dbReference type="PROSITE" id="PS51146">
    <property type="entry name" value="KAIC"/>
    <property type="match status" value="1"/>
</dbReference>
<dbReference type="InterPro" id="IPR014774">
    <property type="entry name" value="KaiC-like_dom"/>
</dbReference>
<dbReference type="Pfam" id="PF06745">
    <property type="entry name" value="ATPase"/>
    <property type="match status" value="1"/>
</dbReference>
<feature type="domain" description="KaiC" evidence="3">
    <location>
        <begin position="8"/>
        <end position="242"/>
    </location>
</feature>
<evidence type="ECO:0000256" key="1">
    <source>
        <dbReference type="ARBA" id="ARBA00022741"/>
    </source>
</evidence>
<evidence type="ECO:0000313" key="4">
    <source>
        <dbReference type="EMBL" id="WEU40202.1"/>
    </source>
</evidence>
<keyword evidence="1" id="KW-0547">Nucleotide-binding</keyword>
<dbReference type="PANTHER" id="PTHR43637">
    <property type="entry name" value="UPF0273 PROTEIN TM_0370"/>
    <property type="match status" value="1"/>
</dbReference>
<protein>
    <recommendedName>
        <fullName evidence="3">KaiC domain-containing protein</fullName>
    </recommendedName>
</protein>
<sequence>MSLISESDRVKTGIKGFDELIKGGFPSVGTYLVTGTSGTGKTLFGIEFLYRGIMLFDEPGIFIAMDEPPDKLRAHVKMSFGWDLEKLESEGKLAIVDAISSRVSAPSNEKYILRRGEIDSLLYKTANIIGELGAKRVVLDSIVSLAYQYDSIFDLRRDIQRLCYGISQLNCTFLITTEVPSGTNRLSRFDIEEFVVDGIILLKMDEENGGNIRRLSIVKMRGTDHDMKEHIFNITSDGIVVE</sequence>
<reference evidence="4" key="2">
    <citation type="journal article" date="2022" name="Nat. Microbiol.">
        <title>A closed Candidatus Odinarchaeum chromosome exposes Asgard archaeal viruses.</title>
        <authorList>
            <person name="Tamarit D."/>
            <person name="Caceres E.F."/>
            <person name="Krupovic M."/>
            <person name="Nijland R."/>
            <person name="Eme L."/>
            <person name="Robinson N.P."/>
            <person name="Ettema T.J.G."/>
        </authorList>
    </citation>
    <scope>NUCLEOTIDE SEQUENCE</scope>
    <source>
        <strain evidence="4">LCB_4</strain>
    </source>
</reference>
<name>A0AAF0D215_ODILC</name>
<gene>
    <name evidence="4" type="ORF">OdinLCB4_006965</name>
</gene>
<dbReference type="SUPFAM" id="SSF52540">
    <property type="entry name" value="P-loop containing nucleoside triphosphate hydrolases"/>
    <property type="match status" value="1"/>
</dbReference>
<dbReference type="EMBL" id="CP091871">
    <property type="protein sequence ID" value="WEU40202.1"/>
    <property type="molecule type" value="Genomic_DNA"/>
</dbReference>
<dbReference type="InterPro" id="IPR010624">
    <property type="entry name" value="KaiC_dom"/>
</dbReference>
<dbReference type="CDD" id="cd01124">
    <property type="entry name" value="KaiC-like"/>
    <property type="match status" value="1"/>
</dbReference>
<reference evidence="4" key="1">
    <citation type="journal article" date="2017" name="Nature">
        <title>Asgard archaea illuminate the origin of eukaryotic cellular complexity.</title>
        <authorList>
            <person name="Zaremba-Niedzwiedzka K."/>
            <person name="Caceres E.F."/>
            <person name="Saw J.H."/>
            <person name="Backstrom D."/>
            <person name="Juzokaite L."/>
            <person name="Vancaester E."/>
            <person name="Seitz K.W."/>
            <person name="Anantharaman K."/>
            <person name="Starnawski P."/>
            <person name="Kjeldsen K.U."/>
            <person name="Scott M.B."/>
            <person name="Nunoura T."/>
            <person name="Banfield J.F."/>
            <person name="Schramm A."/>
            <person name="Baker B.J."/>
            <person name="Spang A."/>
            <person name="Ettema T.J.G."/>
        </authorList>
    </citation>
    <scope>NUCLEOTIDE SEQUENCE</scope>
    <source>
        <strain evidence="4">LCB_4</strain>
    </source>
</reference>
<dbReference type="Gene3D" id="3.40.50.300">
    <property type="entry name" value="P-loop containing nucleotide triphosphate hydrolases"/>
    <property type="match status" value="1"/>
</dbReference>
<dbReference type="Proteomes" id="UP000186851">
    <property type="component" value="Chromosome"/>
</dbReference>
<dbReference type="PANTHER" id="PTHR43637:SF1">
    <property type="entry name" value="UPF0273 PROTEIN TM_0370"/>
    <property type="match status" value="1"/>
</dbReference>
<organism evidence="4 5">
    <name type="scientific">Odinarchaeota yellowstonii (strain LCB_4)</name>
    <dbReference type="NCBI Taxonomy" id="1841599"/>
    <lineage>
        <taxon>Archaea</taxon>
        <taxon>Promethearchaeati</taxon>
        <taxon>Candidatus Odinarchaeota</taxon>
        <taxon>Candidatus Odinarchaeia</taxon>
        <taxon>Candidatus Odinarchaeales</taxon>
        <taxon>Candidatus Odinarchaeaceae</taxon>
        <taxon>Candidatus Odinarchaeum</taxon>
    </lineage>
</organism>
<keyword evidence="2" id="KW-0067">ATP-binding</keyword>
<dbReference type="KEGG" id="oyw:OdinLCB4_006965"/>
<proteinExistence type="predicted"/>
<evidence type="ECO:0000259" key="3">
    <source>
        <dbReference type="PROSITE" id="PS51146"/>
    </source>
</evidence>
<dbReference type="InterPro" id="IPR027417">
    <property type="entry name" value="P-loop_NTPase"/>
</dbReference>
<accession>A0AAF0D215</accession>
<evidence type="ECO:0000313" key="5">
    <source>
        <dbReference type="Proteomes" id="UP000186851"/>
    </source>
</evidence>
<dbReference type="AlphaFoldDB" id="A0AAF0D215"/>
<evidence type="ECO:0000256" key="2">
    <source>
        <dbReference type="ARBA" id="ARBA00022840"/>
    </source>
</evidence>
<dbReference type="GO" id="GO:0005524">
    <property type="term" value="F:ATP binding"/>
    <property type="evidence" value="ECO:0007669"/>
    <property type="project" value="UniProtKB-KW"/>
</dbReference>